<sequence length="70" mass="7505">MVLIQELKQKLLLLLMNMIDGVGVVLSLCSGSIVASGFFGNRGQNLETKPISPVKRSVGSKVDNNSKAFL</sequence>
<proteinExistence type="predicted"/>
<feature type="transmembrane region" description="Helical" evidence="1">
    <location>
        <begin position="12"/>
        <end position="39"/>
    </location>
</feature>
<keyword evidence="1" id="KW-0472">Membrane</keyword>
<evidence type="ECO:0000256" key="1">
    <source>
        <dbReference type="SAM" id="Phobius"/>
    </source>
</evidence>
<dbReference type="Proteomes" id="UP000327439">
    <property type="component" value="Chromosome D10"/>
</dbReference>
<reference evidence="3" key="1">
    <citation type="journal article" date="2020" name="Nat. Genet.">
        <title>Genomic diversifications of five Gossypium allopolyploid species and their impact on cotton improvement.</title>
        <authorList>
            <person name="Chen Z.J."/>
            <person name="Sreedasyam A."/>
            <person name="Ando A."/>
            <person name="Song Q."/>
            <person name="De Santiago L.M."/>
            <person name="Hulse-Kemp A.M."/>
            <person name="Ding M."/>
            <person name="Ye W."/>
            <person name="Kirkbride R.C."/>
            <person name="Jenkins J."/>
            <person name="Plott C."/>
            <person name="Lovell J."/>
            <person name="Lin Y.M."/>
            <person name="Vaughn R."/>
            <person name="Liu B."/>
            <person name="Simpson S."/>
            <person name="Scheffler B.E."/>
            <person name="Wen L."/>
            <person name="Saski C.A."/>
            <person name="Grover C.E."/>
            <person name="Hu G."/>
            <person name="Conover J.L."/>
            <person name="Carlson J.W."/>
            <person name="Shu S."/>
            <person name="Boston L.B."/>
            <person name="Williams M."/>
            <person name="Peterson D.G."/>
            <person name="McGee K."/>
            <person name="Jones D.C."/>
            <person name="Wendel J.F."/>
            <person name="Stelly D.M."/>
            <person name="Grimwood J."/>
            <person name="Schmutz J."/>
        </authorList>
    </citation>
    <scope>NUCLEOTIDE SEQUENCE [LARGE SCALE GENOMIC DNA]</scope>
    <source>
        <strain evidence="3">cv. 3-79</strain>
    </source>
</reference>
<accession>A0A5J5PU00</accession>
<name>A0A5J5PU00_GOSBA</name>
<keyword evidence="1" id="KW-0812">Transmembrane</keyword>
<dbReference type="EMBL" id="CM018224">
    <property type="protein sequence ID" value="KAB2010175.1"/>
    <property type="molecule type" value="Genomic_DNA"/>
</dbReference>
<keyword evidence="3" id="KW-1185">Reference proteome</keyword>
<gene>
    <name evidence="2" type="ORF">ES319_D10G219100v1</name>
</gene>
<organism evidence="2 3">
    <name type="scientific">Gossypium barbadense</name>
    <name type="common">Sea Island cotton</name>
    <name type="synonym">Hibiscus barbadensis</name>
    <dbReference type="NCBI Taxonomy" id="3634"/>
    <lineage>
        <taxon>Eukaryota</taxon>
        <taxon>Viridiplantae</taxon>
        <taxon>Streptophyta</taxon>
        <taxon>Embryophyta</taxon>
        <taxon>Tracheophyta</taxon>
        <taxon>Spermatophyta</taxon>
        <taxon>Magnoliopsida</taxon>
        <taxon>eudicotyledons</taxon>
        <taxon>Gunneridae</taxon>
        <taxon>Pentapetalae</taxon>
        <taxon>rosids</taxon>
        <taxon>malvids</taxon>
        <taxon>Malvales</taxon>
        <taxon>Malvaceae</taxon>
        <taxon>Malvoideae</taxon>
        <taxon>Gossypium</taxon>
    </lineage>
</organism>
<keyword evidence="1" id="KW-1133">Transmembrane helix</keyword>
<dbReference type="AlphaFoldDB" id="A0A5J5PU00"/>
<protein>
    <submittedName>
        <fullName evidence="2">Uncharacterized protein</fullName>
    </submittedName>
</protein>
<evidence type="ECO:0000313" key="2">
    <source>
        <dbReference type="EMBL" id="KAB2010175.1"/>
    </source>
</evidence>
<evidence type="ECO:0000313" key="3">
    <source>
        <dbReference type="Proteomes" id="UP000327439"/>
    </source>
</evidence>